<dbReference type="EMBL" id="JBJQND010000006">
    <property type="protein sequence ID" value="KAL3873812.1"/>
    <property type="molecule type" value="Genomic_DNA"/>
</dbReference>
<dbReference type="AlphaFoldDB" id="A0ABD3WIL6"/>
<comment type="caution">
    <text evidence="2">The sequence shown here is derived from an EMBL/GenBank/DDBJ whole genome shotgun (WGS) entry which is preliminary data.</text>
</comment>
<feature type="region of interest" description="Disordered" evidence="1">
    <location>
        <begin position="32"/>
        <end position="54"/>
    </location>
</feature>
<evidence type="ECO:0000313" key="2">
    <source>
        <dbReference type="EMBL" id="KAL3873812.1"/>
    </source>
</evidence>
<proteinExistence type="predicted"/>
<accession>A0ABD3WIL6</accession>
<sequence length="116" mass="13500">MDGIVHKAIQIIHKLQNRYGFNPQFYTTVPQDVESSDEELPAKQEPSSEETEGEWCLVDQHGSRYTLPKTMIFLGREECDIEVQTFVNDHRIPEQEYVALDERDTVRLGYDILSKI</sequence>
<organism evidence="2 3">
    <name type="scientific">Sinanodonta woodiana</name>
    <name type="common">Chinese pond mussel</name>
    <name type="synonym">Anodonta woodiana</name>
    <dbReference type="NCBI Taxonomy" id="1069815"/>
    <lineage>
        <taxon>Eukaryota</taxon>
        <taxon>Metazoa</taxon>
        <taxon>Spiralia</taxon>
        <taxon>Lophotrochozoa</taxon>
        <taxon>Mollusca</taxon>
        <taxon>Bivalvia</taxon>
        <taxon>Autobranchia</taxon>
        <taxon>Heteroconchia</taxon>
        <taxon>Palaeoheterodonta</taxon>
        <taxon>Unionida</taxon>
        <taxon>Unionoidea</taxon>
        <taxon>Unionidae</taxon>
        <taxon>Unioninae</taxon>
        <taxon>Sinanodonta</taxon>
    </lineage>
</organism>
<evidence type="ECO:0000256" key="1">
    <source>
        <dbReference type="SAM" id="MobiDB-lite"/>
    </source>
</evidence>
<dbReference type="InterPro" id="IPR008984">
    <property type="entry name" value="SMAD_FHA_dom_sf"/>
</dbReference>
<dbReference type="SUPFAM" id="SSF49879">
    <property type="entry name" value="SMAD/FHA domain"/>
    <property type="match status" value="1"/>
</dbReference>
<dbReference type="Proteomes" id="UP001634394">
    <property type="component" value="Unassembled WGS sequence"/>
</dbReference>
<gene>
    <name evidence="2" type="ORF">ACJMK2_036897</name>
</gene>
<protein>
    <submittedName>
        <fullName evidence="2">Uncharacterized protein</fullName>
    </submittedName>
</protein>
<evidence type="ECO:0000313" key="3">
    <source>
        <dbReference type="Proteomes" id="UP001634394"/>
    </source>
</evidence>
<keyword evidence="3" id="KW-1185">Reference proteome</keyword>
<name>A0ABD3WIL6_SINWO</name>
<reference evidence="2 3" key="1">
    <citation type="submission" date="2024-11" db="EMBL/GenBank/DDBJ databases">
        <title>Chromosome-level genome assembly of the freshwater bivalve Anodonta woodiana.</title>
        <authorList>
            <person name="Chen X."/>
        </authorList>
    </citation>
    <scope>NUCLEOTIDE SEQUENCE [LARGE SCALE GENOMIC DNA]</scope>
    <source>
        <strain evidence="2">MN2024</strain>
        <tissue evidence="2">Gills</tissue>
    </source>
</reference>